<sequence length="671" mass="72701">MIQVGPGMLLPELPPISALFLIDFDVKAGYTIIWKEAVPGLELEGVVEYKSLPSGLHTVSDDLIYFVHEDGYAGLSAFINAPTDEEESRHARMIAVGVLVPLSYGRLGRAWRHAQGLKDMAVKLAADRKQTQMLVEYWEKCGTRDTSGQAPAPITDSPLNSPALSFVKRPSPKADGHARNRSASEGAALLPPGHRLSPFHPAWSLNTLLDTFGPLIFPIQRAALLRKRILISTHAPVHEACNFVYDISILANIPHSVSDILDPSAPTQRLRPLFTIGVHDIPFLLADGATKRPGPAPEQQPGILGGDSGSGWIACTTDSILAMKEDLWDVLITMPPSHAVNAKEKVWPTVESRKGAALKATQRDLRRFRTLKVGLRRLAATSTAIEEDDQGPSNNTEPRRSSTLSNRRSRMSMSSIKTTNFLPDGEDAHVLADASDKIVEPMTWAALAYSGFMWWASAGEQRRSDEAEEQAYDNSLISDLLPAPSMHPPRESPGQRRSSGSFNVTAVQEGGVMGDSVTSLTARRTTGADGLSSFGTADSADDEEERARTELAIITYFHRLTSGILSTLAEVVEATEDYDDTDDSRPQTGEGGQGGGEGQSDPLLREDVRGDSDEGTSKPQVRVDSDALAAMGLDVWSSADAEFVGQVVDRYFGREARVEGKGVELCGLRVC</sequence>
<name>A0ABR1PHK3_DIAER</name>
<protein>
    <recommendedName>
        <fullName evidence="2">DUF4484 domain-containing protein</fullName>
    </recommendedName>
</protein>
<feature type="compositionally biased region" description="Low complexity" evidence="1">
    <location>
        <begin position="401"/>
        <end position="415"/>
    </location>
</feature>
<feature type="region of interest" description="Disordered" evidence="1">
    <location>
        <begin position="167"/>
        <end position="190"/>
    </location>
</feature>
<feature type="compositionally biased region" description="Basic and acidic residues" evidence="1">
    <location>
        <begin position="603"/>
        <end position="623"/>
    </location>
</feature>
<dbReference type="EMBL" id="JAKNSF020000009">
    <property type="protein sequence ID" value="KAK7736801.1"/>
    <property type="molecule type" value="Genomic_DNA"/>
</dbReference>
<feature type="region of interest" description="Disordered" evidence="1">
    <location>
        <begin position="479"/>
        <end position="501"/>
    </location>
</feature>
<reference evidence="3 4" key="1">
    <citation type="submission" date="2024-02" db="EMBL/GenBank/DDBJ databases">
        <title>De novo assembly and annotation of 12 fungi associated with fruit tree decline syndrome in Ontario, Canada.</title>
        <authorList>
            <person name="Sulman M."/>
            <person name="Ellouze W."/>
            <person name="Ilyukhin E."/>
        </authorList>
    </citation>
    <scope>NUCLEOTIDE SEQUENCE [LARGE SCALE GENOMIC DNA]</scope>
    <source>
        <strain evidence="3 4">M169</strain>
    </source>
</reference>
<feature type="region of interest" description="Disordered" evidence="1">
    <location>
        <begin position="576"/>
        <end position="623"/>
    </location>
</feature>
<organism evidence="3 4">
    <name type="scientific">Diaporthe eres</name>
    <name type="common">Phomopsis oblonga</name>
    <dbReference type="NCBI Taxonomy" id="83184"/>
    <lineage>
        <taxon>Eukaryota</taxon>
        <taxon>Fungi</taxon>
        <taxon>Dikarya</taxon>
        <taxon>Ascomycota</taxon>
        <taxon>Pezizomycotina</taxon>
        <taxon>Sordariomycetes</taxon>
        <taxon>Sordariomycetidae</taxon>
        <taxon>Diaporthales</taxon>
        <taxon>Diaporthaceae</taxon>
        <taxon>Diaporthe</taxon>
        <taxon>Diaporthe eres species complex</taxon>
    </lineage>
</organism>
<comment type="caution">
    <text evidence="3">The sequence shown here is derived from an EMBL/GenBank/DDBJ whole genome shotgun (WGS) entry which is preliminary data.</text>
</comment>
<keyword evidence="4" id="KW-1185">Reference proteome</keyword>
<dbReference type="InterPro" id="IPR028115">
    <property type="entry name" value="DUF4484"/>
</dbReference>
<evidence type="ECO:0000313" key="4">
    <source>
        <dbReference type="Proteomes" id="UP001430848"/>
    </source>
</evidence>
<evidence type="ECO:0000313" key="3">
    <source>
        <dbReference type="EMBL" id="KAK7736801.1"/>
    </source>
</evidence>
<dbReference type="PANTHER" id="PTHR28153:SF1">
    <property type="entry name" value="DUF4484 DOMAIN-CONTAINING PROTEIN"/>
    <property type="match status" value="1"/>
</dbReference>
<evidence type="ECO:0000256" key="1">
    <source>
        <dbReference type="SAM" id="MobiDB-lite"/>
    </source>
</evidence>
<feature type="domain" description="DUF4484" evidence="2">
    <location>
        <begin position="439"/>
        <end position="671"/>
    </location>
</feature>
<gene>
    <name evidence="3" type="ORF">SLS63_003150</name>
</gene>
<feature type="region of interest" description="Disordered" evidence="1">
    <location>
        <begin position="524"/>
        <end position="544"/>
    </location>
</feature>
<dbReference type="Pfam" id="PF14831">
    <property type="entry name" value="DUF4484"/>
    <property type="match status" value="1"/>
</dbReference>
<accession>A0ABR1PHK3</accession>
<feature type="compositionally biased region" description="Gly residues" evidence="1">
    <location>
        <begin position="589"/>
        <end position="598"/>
    </location>
</feature>
<dbReference type="InterPro" id="IPR053056">
    <property type="entry name" value="Lipid_Metab_Assoc_Protein"/>
</dbReference>
<evidence type="ECO:0000259" key="2">
    <source>
        <dbReference type="Pfam" id="PF14831"/>
    </source>
</evidence>
<dbReference type="PANTHER" id="PTHR28153">
    <property type="entry name" value="PROTEIN, PUTATIVE-RELATED"/>
    <property type="match status" value="1"/>
</dbReference>
<proteinExistence type="predicted"/>
<dbReference type="Proteomes" id="UP001430848">
    <property type="component" value="Unassembled WGS sequence"/>
</dbReference>
<dbReference type="Pfam" id="PF09804">
    <property type="entry name" value="DENND11"/>
    <property type="match status" value="1"/>
</dbReference>
<dbReference type="InterPro" id="IPR018626">
    <property type="entry name" value="LCHN/Anr2"/>
</dbReference>
<feature type="region of interest" description="Disordered" evidence="1">
    <location>
        <begin position="383"/>
        <end position="420"/>
    </location>
</feature>